<gene>
    <name evidence="3" type="ORF">C7380_10113</name>
</gene>
<dbReference type="Gene3D" id="1.20.120.1220">
    <property type="match status" value="1"/>
</dbReference>
<keyword evidence="1" id="KW-1133">Transmembrane helix</keyword>
<organism evidence="3 4">
    <name type="scientific">Oceanotoga teriensis</name>
    <dbReference type="NCBI Taxonomy" id="515440"/>
    <lineage>
        <taxon>Bacteria</taxon>
        <taxon>Thermotogati</taxon>
        <taxon>Thermotogota</taxon>
        <taxon>Thermotogae</taxon>
        <taxon>Petrotogales</taxon>
        <taxon>Petrotogaceae</taxon>
        <taxon>Oceanotoga</taxon>
    </lineage>
</organism>
<feature type="transmembrane region" description="Helical" evidence="1">
    <location>
        <begin position="12"/>
        <end position="42"/>
    </location>
</feature>
<dbReference type="Proteomes" id="UP000245921">
    <property type="component" value="Unassembled WGS sequence"/>
</dbReference>
<reference evidence="3 4" key="1">
    <citation type="submission" date="2018-05" db="EMBL/GenBank/DDBJ databases">
        <title>Genomic Encyclopedia of Type Strains, Phase IV (KMG-IV): sequencing the most valuable type-strain genomes for metagenomic binning, comparative biology and taxonomic classification.</title>
        <authorList>
            <person name="Goeker M."/>
        </authorList>
    </citation>
    <scope>NUCLEOTIDE SEQUENCE [LARGE SCALE GENOMIC DNA]</scope>
    <source>
        <strain evidence="3 4">DSM 24906</strain>
    </source>
</reference>
<dbReference type="GO" id="GO:0016020">
    <property type="term" value="C:membrane"/>
    <property type="evidence" value="ECO:0007669"/>
    <property type="project" value="InterPro"/>
</dbReference>
<dbReference type="InterPro" id="IPR000045">
    <property type="entry name" value="Prepilin_IV_endopep_pep"/>
</dbReference>
<accession>A0AA45C938</accession>
<evidence type="ECO:0000313" key="3">
    <source>
        <dbReference type="EMBL" id="PWJ96442.1"/>
    </source>
</evidence>
<name>A0AA45C938_9BACT</name>
<keyword evidence="4" id="KW-1185">Reference proteome</keyword>
<proteinExistence type="predicted"/>
<dbReference type="GO" id="GO:0004190">
    <property type="term" value="F:aspartic-type endopeptidase activity"/>
    <property type="evidence" value="ECO:0007669"/>
    <property type="project" value="InterPro"/>
</dbReference>
<dbReference type="AlphaFoldDB" id="A0AA45C938"/>
<keyword evidence="1" id="KW-0472">Membrane</keyword>
<feature type="domain" description="Prepilin type IV endopeptidase peptidase" evidence="2">
    <location>
        <begin position="31"/>
        <end position="122"/>
    </location>
</feature>
<feature type="transmembrane region" description="Helical" evidence="1">
    <location>
        <begin position="100"/>
        <end position="121"/>
    </location>
</feature>
<evidence type="ECO:0000259" key="2">
    <source>
        <dbReference type="Pfam" id="PF01478"/>
    </source>
</evidence>
<evidence type="ECO:0000256" key="1">
    <source>
        <dbReference type="SAM" id="Phobius"/>
    </source>
</evidence>
<protein>
    <submittedName>
        <fullName evidence="3">Type IV leader peptidase family protein</fullName>
    </submittedName>
</protein>
<feature type="transmembrane region" description="Helical" evidence="1">
    <location>
        <begin position="133"/>
        <end position="151"/>
    </location>
</feature>
<keyword evidence="1" id="KW-0812">Transmembrane</keyword>
<evidence type="ECO:0000313" key="4">
    <source>
        <dbReference type="Proteomes" id="UP000245921"/>
    </source>
</evidence>
<dbReference type="EMBL" id="QGGI01000001">
    <property type="protein sequence ID" value="PWJ96442.1"/>
    <property type="molecule type" value="Genomic_DNA"/>
</dbReference>
<comment type="caution">
    <text evidence="3">The sequence shown here is derived from an EMBL/GenBank/DDBJ whole genome shotgun (WGS) entry which is preliminary data.</text>
</comment>
<feature type="transmembrane region" description="Helical" evidence="1">
    <location>
        <begin position="54"/>
        <end position="80"/>
    </location>
</feature>
<sequence>MTFKKKCLLGTLIFSINLIHFFLFENFFDIIIINSIIFAGYIDYKKFIIPDTSVIIILIVSLFNFSIYNLIISIIIFLLLVNFYKKKKMGFGDVKLLTVLSLYFGYEIFFIIIFSIILILILNFKKEQAKIPFGFYIMFGVLINLFMRWFYDPLQNYWFPF</sequence>
<dbReference type="Pfam" id="PF01478">
    <property type="entry name" value="Peptidase_A24"/>
    <property type="match status" value="1"/>
</dbReference>